<dbReference type="Pfam" id="PF13690">
    <property type="entry name" value="CheX"/>
    <property type="match status" value="1"/>
</dbReference>
<proteinExistence type="predicted"/>
<keyword evidence="1" id="KW-0145">Chemotaxis</keyword>
<evidence type="ECO:0000313" key="3">
    <source>
        <dbReference type="EMBL" id="MCA5895153.1"/>
    </source>
</evidence>
<sequence>MTDTTTETMTETLARSVLPIAQDLFSAMIDGEPGLLQAGTGTADLAAGSVRARVDIVGPTSTRAEVVTTRPTADRIARALLQMADDEPLSGEDVEDALGEVANVVGGNLKGMLPEGSSLTLPVVELDEPASAPAADHDELLLWRGEPLVISLWTMNGEEL</sequence>
<reference evidence="3 4" key="1">
    <citation type="submission" date="2021-09" db="EMBL/GenBank/DDBJ databases">
        <title>Isoptericola luteus sp. nov., a novel bacterium isolated from Harbin, the capital city of Heilongjiang province.</title>
        <authorList>
            <person name="Li J."/>
        </authorList>
    </citation>
    <scope>NUCLEOTIDE SEQUENCE [LARGE SCALE GENOMIC DNA]</scope>
    <source>
        <strain evidence="3 4">NEAU-Y5</strain>
    </source>
</reference>
<gene>
    <name evidence="3" type="ORF">LEP48_17635</name>
</gene>
<keyword evidence="4" id="KW-1185">Reference proteome</keyword>
<dbReference type="RefSeq" id="WP_225566881.1">
    <property type="nucleotide sequence ID" value="NZ_JAIXCQ010000017.1"/>
</dbReference>
<name>A0ABS7ZJR0_9MICO</name>
<organism evidence="3 4">
    <name type="scientific">Isoptericola luteus</name>
    <dbReference type="NCBI Taxonomy" id="2879484"/>
    <lineage>
        <taxon>Bacteria</taxon>
        <taxon>Bacillati</taxon>
        <taxon>Actinomycetota</taxon>
        <taxon>Actinomycetes</taxon>
        <taxon>Micrococcales</taxon>
        <taxon>Promicromonosporaceae</taxon>
        <taxon>Isoptericola</taxon>
    </lineage>
</organism>
<accession>A0ABS7ZJR0</accession>
<protein>
    <submittedName>
        <fullName evidence="3">Chemotaxis protein CheX</fullName>
    </submittedName>
</protein>
<comment type="caution">
    <text evidence="3">The sequence shown here is derived from an EMBL/GenBank/DDBJ whole genome shotgun (WGS) entry which is preliminary data.</text>
</comment>
<dbReference type="Gene3D" id="3.40.1550.10">
    <property type="entry name" value="CheC-like"/>
    <property type="match status" value="1"/>
</dbReference>
<evidence type="ECO:0000259" key="2">
    <source>
        <dbReference type="Pfam" id="PF13690"/>
    </source>
</evidence>
<evidence type="ECO:0000256" key="1">
    <source>
        <dbReference type="ARBA" id="ARBA00022500"/>
    </source>
</evidence>
<dbReference type="Proteomes" id="UP001319870">
    <property type="component" value="Unassembled WGS sequence"/>
</dbReference>
<dbReference type="InterPro" id="IPR028976">
    <property type="entry name" value="CheC-like_sf"/>
</dbReference>
<feature type="domain" description="Chemotaxis phosphatase CheX-like" evidence="2">
    <location>
        <begin position="52"/>
        <end position="125"/>
    </location>
</feature>
<dbReference type="EMBL" id="JAIXCQ010000017">
    <property type="protein sequence ID" value="MCA5895153.1"/>
    <property type="molecule type" value="Genomic_DNA"/>
</dbReference>
<dbReference type="InterPro" id="IPR028051">
    <property type="entry name" value="CheX-like_dom"/>
</dbReference>
<dbReference type="SUPFAM" id="SSF103039">
    <property type="entry name" value="CheC-like"/>
    <property type="match status" value="1"/>
</dbReference>
<evidence type="ECO:0000313" key="4">
    <source>
        <dbReference type="Proteomes" id="UP001319870"/>
    </source>
</evidence>